<reference evidence="4" key="3">
    <citation type="submission" date="2025-04" db="UniProtKB">
        <authorList>
            <consortium name="RefSeq"/>
        </authorList>
    </citation>
    <scope>IDENTIFICATION</scope>
    <source>
        <strain evidence="4">CBS 304.34</strain>
    </source>
</reference>
<dbReference type="OrthoDB" id="2963168at2759"/>
<dbReference type="SUPFAM" id="SSF53067">
    <property type="entry name" value="Actin-like ATPase domain"/>
    <property type="match status" value="1"/>
</dbReference>
<dbReference type="PANTHER" id="PTHR42749:SF8">
    <property type="entry name" value="HSP70 FAMILY PROTEIN (AFU_ORTHOLOGUE AFUA_3G13740)"/>
    <property type="match status" value="1"/>
</dbReference>
<dbReference type="RefSeq" id="XP_033575744.1">
    <property type="nucleotide sequence ID" value="XM_033716052.1"/>
</dbReference>
<feature type="region of interest" description="Disordered" evidence="1">
    <location>
        <begin position="783"/>
        <end position="838"/>
    </location>
</feature>
<dbReference type="Gene3D" id="3.90.640.10">
    <property type="entry name" value="Actin, Chain A, domain 4"/>
    <property type="match status" value="1"/>
</dbReference>
<evidence type="ECO:0000313" key="3">
    <source>
        <dbReference type="Proteomes" id="UP000504636"/>
    </source>
</evidence>
<sequence>MARIKHCKKRPWAFMESSPSILESDDHDSYQHPYETNDQAPLDADDDLLTRSPSTTVSQGNAAHSHRDLSESHMRTRSDEKAVHRIGLLGIDFGTETTGVAYANAKSDGPAVKPPDVRCVTGWRNAPRSDWEVYRSTPYVPSESTYPSTSQQMVRPERLRVKLDMDKLKLGAMQSNPIPSTGKISIQEERFLYGWESRAEKRTTYRNALPNAISLLKLRLLPDQETRALTTDLEAVIRHLKDIGTLPDVEDEADEQFVNQQMLQDYLLPVFQQTKAQLQGEHWYKEDMPFYITMTWPPMCSEESREVLERACRNVESVVQISHQPSFEFAAEPEAAKDFVLDSMRNDVSLGESFVVLDCGGGTIDAHTFTNHRHAHRSSGIRRAGKCCGARFVKEAARRMLVQELERRNWQNIGNALETLGSSIEEEIGAAVDHFEVNLQTCFSGAEDWRPRILGILPKRPIVFNANDVSTCFLHSLDGAAEVMHDQLEQARHAGLYMRKVILTGGFSQSPALRTRLQKELRRRKMDFGESIELVSLDTQHMNSSENAVACGAVLRASNAHVRRQFEKIYRTDTDQEPRERIARYSYGVLRREVYQPGRYIGHRKFPKQCLKNFKNAVNGRIELQTIQWLKQKGEDMKPGVFAEIKCAHEFDTSSKFVCEEKFYVSDKTMTSHFDEDSTENRAARSVLNGLEVDLSFLKDQGVLQLEDQDRPRPVYVVQYLLRILYNGDKLDFQIFPQVNGTKVPMPDALQNTLVDFGLAAHFYEREIHPDQEFRPEQEFHPERDIHPEREIQSEPHIHPESETRADHMGGRNGAALSPGGVANRKRIGPVFPSRTGI</sequence>
<feature type="compositionally biased region" description="Basic and acidic residues" evidence="1">
    <location>
        <begin position="783"/>
        <end position="810"/>
    </location>
</feature>
<gene>
    <name evidence="2 4" type="ORF">BDZ99DRAFT_39748</name>
</gene>
<dbReference type="GeneID" id="54456945"/>
<dbReference type="InterPro" id="IPR043129">
    <property type="entry name" value="ATPase_NBD"/>
</dbReference>
<dbReference type="CDD" id="cd10170">
    <property type="entry name" value="ASKHA_NBD_HSP70"/>
    <property type="match status" value="1"/>
</dbReference>
<accession>A0A6A6YJ10</accession>
<dbReference type="EMBL" id="MU003702">
    <property type="protein sequence ID" value="KAF2808780.1"/>
    <property type="molecule type" value="Genomic_DNA"/>
</dbReference>
<evidence type="ECO:0000313" key="4">
    <source>
        <dbReference type="RefSeq" id="XP_033575744.1"/>
    </source>
</evidence>
<feature type="compositionally biased region" description="Basic and acidic residues" evidence="1">
    <location>
        <begin position="65"/>
        <end position="80"/>
    </location>
</feature>
<proteinExistence type="predicted"/>
<keyword evidence="3" id="KW-1185">Reference proteome</keyword>
<evidence type="ECO:0008006" key="5">
    <source>
        <dbReference type="Google" id="ProtNLM"/>
    </source>
</evidence>
<dbReference type="PANTHER" id="PTHR42749">
    <property type="entry name" value="CELL SHAPE-DETERMINING PROTEIN MREB"/>
    <property type="match status" value="1"/>
</dbReference>
<feature type="compositionally biased region" description="Polar residues" evidence="1">
    <location>
        <begin position="51"/>
        <end position="62"/>
    </location>
</feature>
<feature type="region of interest" description="Disordered" evidence="1">
    <location>
        <begin position="18"/>
        <end position="80"/>
    </location>
</feature>
<organism evidence="2">
    <name type="scientific">Mytilinidion resinicola</name>
    <dbReference type="NCBI Taxonomy" id="574789"/>
    <lineage>
        <taxon>Eukaryota</taxon>
        <taxon>Fungi</taxon>
        <taxon>Dikarya</taxon>
        <taxon>Ascomycota</taxon>
        <taxon>Pezizomycotina</taxon>
        <taxon>Dothideomycetes</taxon>
        <taxon>Pleosporomycetidae</taxon>
        <taxon>Mytilinidiales</taxon>
        <taxon>Mytilinidiaceae</taxon>
        <taxon>Mytilinidion</taxon>
    </lineage>
</organism>
<dbReference type="Proteomes" id="UP000504636">
    <property type="component" value="Unplaced"/>
</dbReference>
<dbReference type="Gene3D" id="3.30.420.40">
    <property type="match status" value="2"/>
</dbReference>
<dbReference type="AlphaFoldDB" id="A0A6A6YJ10"/>
<reference evidence="4" key="2">
    <citation type="submission" date="2020-04" db="EMBL/GenBank/DDBJ databases">
        <authorList>
            <consortium name="NCBI Genome Project"/>
        </authorList>
    </citation>
    <scope>NUCLEOTIDE SEQUENCE</scope>
    <source>
        <strain evidence="4">CBS 304.34</strain>
    </source>
</reference>
<protein>
    <recommendedName>
        <fullName evidence="5">Actin-like ATPase domain-containing protein</fullName>
    </recommendedName>
</protein>
<evidence type="ECO:0000313" key="2">
    <source>
        <dbReference type="EMBL" id="KAF2808780.1"/>
    </source>
</evidence>
<evidence type="ECO:0000256" key="1">
    <source>
        <dbReference type="SAM" id="MobiDB-lite"/>
    </source>
</evidence>
<reference evidence="2 4" key="1">
    <citation type="journal article" date="2020" name="Stud. Mycol.">
        <title>101 Dothideomycetes genomes: a test case for predicting lifestyles and emergence of pathogens.</title>
        <authorList>
            <person name="Haridas S."/>
            <person name="Albert R."/>
            <person name="Binder M."/>
            <person name="Bloem J."/>
            <person name="Labutti K."/>
            <person name="Salamov A."/>
            <person name="Andreopoulos B."/>
            <person name="Baker S."/>
            <person name="Barry K."/>
            <person name="Bills G."/>
            <person name="Bluhm B."/>
            <person name="Cannon C."/>
            <person name="Castanera R."/>
            <person name="Culley D."/>
            <person name="Daum C."/>
            <person name="Ezra D."/>
            <person name="Gonzalez J."/>
            <person name="Henrissat B."/>
            <person name="Kuo A."/>
            <person name="Liang C."/>
            <person name="Lipzen A."/>
            <person name="Lutzoni F."/>
            <person name="Magnuson J."/>
            <person name="Mondo S."/>
            <person name="Nolan M."/>
            <person name="Ohm R."/>
            <person name="Pangilinan J."/>
            <person name="Park H.-J."/>
            <person name="Ramirez L."/>
            <person name="Alfaro M."/>
            <person name="Sun H."/>
            <person name="Tritt A."/>
            <person name="Yoshinaga Y."/>
            <person name="Zwiers L.-H."/>
            <person name="Turgeon B."/>
            <person name="Goodwin S."/>
            <person name="Spatafora J."/>
            <person name="Crous P."/>
            <person name="Grigoriev I."/>
        </authorList>
    </citation>
    <scope>NUCLEOTIDE SEQUENCE</scope>
    <source>
        <strain evidence="2 4">CBS 304.34</strain>
    </source>
</reference>
<name>A0A6A6YJ10_9PEZI</name>